<reference evidence="1" key="1">
    <citation type="submission" date="2018-05" db="EMBL/GenBank/DDBJ databases">
        <authorList>
            <person name="Lanie J.A."/>
            <person name="Ng W.-L."/>
            <person name="Kazmierczak K.M."/>
            <person name="Andrzejewski T.M."/>
            <person name="Davidsen T.M."/>
            <person name="Wayne K.J."/>
            <person name="Tettelin H."/>
            <person name="Glass J.I."/>
            <person name="Rusch D."/>
            <person name="Podicherti R."/>
            <person name="Tsui H.-C.T."/>
            <person name="Winkler M.E."/>
        </authorList>
    </citation>
    <scope>NUCLEOTIDE SEQUENCE</scope>
</reference>
<protein>
    <submittedName>
        <fullName evidence="1">Uncharacterized protein</fullName>
    </submittedName>
</protein>
<organism evidence="1">
    <name type="scientific">marine metagenome</name>
    <dbReference type="NCBI Taxonomy" id="408172"/>
    <lineage>
        <taxon>unclassified sequences</taxon>
        <taxon>metagenomes</taxon>
        <taxon>ecological metagenomes</taxon>
    </lineage>
</organism>
<sequence>MSNNPTTKKQNNIHPSFHKELFKLNLRSASDHYGKYLDKILEVTGGKVLHGYDEFNKKKQ</sequence>
<name>A0A382JTC1_9ZZZZ</name>
<accession>A0A382JTC1</accession>
<gene>
    <name evidence="1" type="ORF">METZ01_LOCUS267446</name>
</gene>
<proteinExistence type="predicted"/>
<dbReference type="AlphaFoldDB" id="A0A382JTC1"/>
<dbReference type="EMBL" id="UINC01075927">
    <property type="protein sequence ID" value="SVC14592.1"/>
    <property type="molecule type" value="Genomic_DNA"/>
</dbReference>
<evidence type="ECO:0000313" key="1">
    <source>
        <dbReference type="EMBL" id="SVC14592.1"/>
    </source>
</evidence>